<dbReference type="PANTHER" id="PTHR35527">
    <property type="entry name" value="CHOLOYLGLYCINE HYDROLASE"/>
    <property type="match status" value="1"/>
</dbReference>
<dbReference type="GO" id="GO:0006629">
    <property type="term" value="P:lipid metabolic process"/>
    <property type="evidence" value="ECO:0007669"/>
    <property type="project" value="UniProtKB-KW"/>
</dbReference>
<dbReference type="Pfam" id="PF02275">
    <property type="entry name" value="CBAH"/>
    <property type="match status" value="1"/>
</dbReference>
<gene>
    <name evidence="11" type="ORF">CYL18_16345</name>
</gene>
<evidence type="ECO:0000256" key="1">
    <source>
        <dbReference type="ARBA" id="ARBA00004860"/>
    </source>
</evidence>
<organism evidence="11 12">
    <name type="scientific">Pradoshia eiseniae</name>
    <dbReference type="NCBI Taxonomy" id="2064768"/>
    <lineage>
        <taxon>Bacteria</taxon>
        <taxon>Bacillati</taxon>
        <taxon>Bacillota</taxon>
        <taxon>Bacilli</taxon>
        <taxon>Bacillales</taxon>
        <taxon>Bacillaceae</taxon>
        <taxon>Pradoshia</taxon>
    </lineage>
</organism>
<dbReference type="CDD" id="cd00542">
    <property type="entry name" value="Ntn_PVA"/>
    <property type="match status" value="1"/>
</dbReference>
<comment type="caution">
    <text evidence="11">The sequence shown here is derived from an EMBL/GenBank/DDBJ whole genome shotgun (WGS) entry which is preliminary data.</text>
</comment>
<dbReference type="PANTHER" id="PTHR35527:SF2">
    <property type="entry name" value="HYDROLASE"/>
    <property type="match status" value="1"/>
</dbReference>
<evidence type="ECO:0000256" key="5">
    <source>
        <dbReference type="ARBA" id="ARBA00044769"/>
    </source>
</evidence>
<evidence type="ECO:0000256" key="6">
    <source>
        <dbReference type="ARBA" id="ARBA00044804"/>
    </source>
</evidence>
<evidence type="ECO:0000256" key="7">
    <source>
        <dbReference type="ARBA" id="ARBA00044806"/>
    </source>
</evidence>
<evidence type="ECO:0000313" key="12">
    <source>
        <dbReference type="Proteomes" id="UP000239663"/>
    </source>
</evidence>
<dbReference type="InterPro" id="IPR047711">
    <property type="entry name" value="CBAH"/>
</dbReference>
<comment type="catalytic activity">
    <reaction evidence="8">
        <text>cholate + taurine = taurocholate + H2O</text>
        <dbReference type="Rhea" id="RHEA:47108"/>
        <dbReference type="ChEBI" id="CHEBI:15377"/>
        <dbReference type="ChEBI" id="CHEBI:29747"/>
        <dbReference type="ChEBI" id="CHEBI:36257"/>
        <dbReference type="ChEBI" id="CHEBI:507393"/>
    </reaction>
    <physiologicalReaction direction="right-to-left" evidence="8">
        <dbReference type="Rhea" id="RHEA:47110"/>
    </physiologicalReaction>
</comment>
<name>A0A2S7MW92_9BACI</name>
<dbReference type="AlphaFoldDB" id="A0A2S7MW92"/>
<evidence type="ECO:0000256" key="8">
    <source>
        <dbReference type="ARBA" id="ARBA00047285"/>
    </source>
</evidence>
<dbReference type="InterPro" id="IPR029132">
    <property type="entry name" value="CBAH/NAAA_C"/>
</dbReference>
<feature type="domain" description="Choloylglycine hydrolase/NAAA C-terminal" evidence="10">
    <location>
        <begin position="2"/>
        <end position="317"/>
    </location>
</feature>
<dbReference type="InterPro" id="IPR052193">
    <property type="entry name" value="Peptidase_C59"/>
</dbReference>
<accession>A0A2S7MW92</accession>
<dbReference type="Gene3D" id="3.60.60.10">
    <property type="entry name" value="Penicillin V Acylase, Chain A"/>
    <property type="match status" value="1"/>
</dbReference>
<dbReference type="Proteomes" id="UP000239663">
    <property type="component" value="Unassembled WGS sequence"/>
</dbReference>
<dbReference type="NCBIfam" id="NF038245">
    <property type="entry name" value="bile_salt_hydro"/>
    <property type="match status" value="1"/>
</dbReference>
<evidence type="ECO:0000256" key="4">
    <source>
        <dbReference type="ARBA" id="ARBA00023098"/>
    </source>
</evidence>
<protein>
    <recommendedName>
        <fullName evidence="5">choloylglycine hydrolase</fullName>
        <ecNumber evidence="5">3.5.1.24</ecNumber>
    </recommendedName>
    <alternativeName>
        <fullName evidence="6">Bile salt hydrolase</fullName>
    </alternativeName>
    <alternativeName>
        <fullName evidence="7">Choloylglycine hydrolase</fullName>
    </alternativeName>
</protein>
<dbReference type="EMBL" id="PKOZ01000015">
    <property type="protein sequence ID" value="PQD94043.1"/>
    <property type="molecule type" value="Genomic_DNA"/>
</dbReference>
<comment type="pathway">
    <text evidence="1">Lipid metabolism; bile acid biosynthesis.</text>
</comment>
<evidence type="ECO:0000256" key="2">
    <source>
        <dbReference type="ARBA" id="ARBA00006625"/>
    </source>
</evidence>
<keyword evidence="3 11" id="KW-0378">Hydrolase</keyword>
<dbReference type="EC" id="3.5.1.24" evidence="5"/>
<dbReference type="SUPFAM" id="SSF56235">
    <property type="entry name" value="N-terminal nucleophile aminohydrolases (Ntn hydrolases)"/>
    <property type="match status" value="1"/>
</dbReference>
<dbReference type="GO" id="GO:0045302">
    <property type="term" value="F:choloylglycine hydrolase activity"/>
    <property type="evidence" value="ECO:0007669"/>
    <property type="project" value="UniProtKB-EC"/>
</dbReference>
<evidence type="ECO:0000259" key="10">
    <source>
        <dbReference type="Pfam" id="PF02275"/>
    </source>
</evidence>
<evidence type="ECO:0000256" key="3">
    <source>
        <dbReference type="ARBA" id="ARBA00022801"/>
    </source>
</evidence>
<comment type="similarity">
    <text evidence="2">Belongs to the peptidase C59 family.</text>
</comment>
<evidence type="ECO:0000256" key="9">
    <source>
        <dbReference type="ARBA" id="ARBA00048897"/>
    </source>
</evidence>
<proteinExistence type="inferred from homology"/>
<keyword evidence="12" id="KW-1185">Reference proteome</keyword>
<comment type="catalytic activity">
    <reaction evidence="9">
        <text>taurodeoxycholate + H2O = deoxycholate + taurine</text>
        <dbReference type="Rhea" id="RHEA:47556"/>
        <dbReference type="ChEBI" id="CHEBI:15377"/>
        <dbReference type="ChEBI" id="CHEBI:23614"/>
        <dbReference type="ChEBI" id="CHEBI:36261"/>
        <dbReference type="ChEBI" id="CHEBI:507393"/>
    </reaction>
    <physiologicalReaction direction="left-to-right" evidence="9">
        <dbReference type="Rhea" id="RHEA:47557"/>
    </physiologicalReaction>
</comment>
<dbReference type="RefSeq" id="WP_104850584.1">
    <property type="nucleotide sequence ID" value="NZ_PKOZ01000015.1"/>
</dbReference>
<evidence type="ECO:0000313" key="11">
    <source>
        <dbReference type="EMBL" id="PQD94043.1"/>
    </source>
</evidence>
<keyword evidence="4" id="KW-0443">Lipid metabolism</keyword>
<reference evidence="11 12" key="1">
    <citation type="submission" date="2017-12" db="EMBL/GenBank/DDBJ databases">
        <title>Taxonomic description and draft genome of Pradoshia cofamensis Gen. nov., sp. nov., a thermotolerant bacillale isolated from anterior gut of earthworm Eisenia fetida.</title>
        <authorList>
            <person name="Saha T."/>
            <person name="Chakraborty R."/>
        </authorList>
    </citation>
    <scope>NUCLEOTIDE SEQUENCE [LARGE SCALE GENOMIC DNA]</scope>
    <source>
        <strain evidence="11 12">EAG3</strain>
    </source>
</reference>
<sequence length="329" mass="37149">MCTALTLRTIEGNHLFGRNMDLDYNFKQSVILVPRGFEYTHIATGEAVKSKYAILGMGTIMDKHPMFAEAFNEKGLACAGLNFEGYAAWEKDLAEDKINIAPSDFILWVVSNFESIEQLRPVLADVCIVEKSLNENIPIPTLHWMVTDKEGECLVIEKTEEGLRVFTNHVGVLTNSPTFDWHITNLSRYLGLSTHQPKEINWGDEQLKLLGVGAGAQGLPGDYLSTSRFVKAAFLRNNAALGNDEHSGIVEFFRILNNVSMVRGSVMTNHQNYDITQYTSCMCLEKGVYYYTTYNNLQINAIDMNKEDLDSTEIKVFPYRDALAIRYEN</sequence>
<dbReference type="InterPro" id="IPR029055">
    <property type="entry name" value="Ntn_hydrolases_N"/>
</dbReference>
<dbReference type="OrthoDB" id="9794717at2"/>